<protein>
    <submittedName>
        <fullName evidence="2">Uncharacterized protein</fullName>
    </submittedName>
</protein>
<proteinExistence type="predicted"/>
<keyword evidence="1" id="KW-1185">Reference proteome</keyword>
<evidence type="ECO:0000313" key="2">
    <source>
        <dbReference type="WBParaSite" id="nRc.2.0.1.t26296-RA"/>
    </source>
</evidence>
<dbReference type="Proteomes" id="UP000887565">
    <property type="component" value="Unplaced"/>
</dbReference>
<organism evidence="1 2">
    <name type="scientific">Romanomermis culicivorax</name>
    <name type="common">Nematode worm</name>
    <dbReference type="NCBI Taxonomy" id="13658"/>
    <lineage>
        <taxon>Eukaryota</taxon>
        <taxon>Metazoa</taxon>
        <taxon>Ecdysozoa</taxon>
        <taxon>Nematoda</taxon>
        <taxon>Enoplea</taxon>
        <taxon>Dorylaimia</taxon>
        <taxon>Mermithida</taxon>
        <taxon>Mermithoidea</taxon>
        <taxon>Mermithidae</taxon>
        <taxon>Romanomermis</taxon>
    </lineage>
</organism>
<reference evidence="2" key="1">
    <citation type="submission" date="2022-11" db="UniProtKB">
        <authorList>
            <consortium name="WormBaseParasite"/>
        </authorList>
    </citation>
    <scope>IDENTIFICATION</scope>
</reference>
<name>A0A915JJQ8_ROMCU</name>
<accession>A0A915JJQ8</accession>
<dbReference type="WBParaSite" id="nRc.2.0.1.t26296-RA">
    <property type="protein sequence ID" value="nRc.2.0.1.t26296-RA"/>
    <property type="gene ID" value="nRc.2.0.1.g26296"/>
</dbReference>
<evidence type="ECO:0000313" key="1">
    <source>
        <dbReference type="Proteomes" id="UP000887565"/>
    </source>
</evidence>
<dbReference type="AlphaFoldDB" id="A0A915JJQ8"/>
<sequence>MTKRLEDVTCIRFKDTNQYPEYLWDEEESDRVNYPLIIVQTDQDRCYAMIGFQYALSDIMHPYTRDEIITPRNFTLGPKVRLQWPVTKSWWKYPLHQLDINNINLHYKCGEKSTLCRDMWSEEFCERKGKFFKKKKKV</sequence>